<keyword evidence="3" id="KW-1185">Reference proteome</keyword>
<dbReference type="Proteomes" id="UP000198339">
    <property type="component" value="Unassembled WGS sequence"/>
</dbReference>
<feature type="compositionally biased region" description="Basic and acidic residues" evidence="1">
    <location>
        <begin position="220"/>
        <end position="232"/>
    </location>
</feature>
<dbReference type="AlphaFoldDB" id="A0A239INQ8"/>
<dbReference type="EMBL" id="FZPA01000008">
    <property type="protein sequence ID" value="SNS95177.1"/>
    <property type="molecule type" value="Genomic_DNA"/>
</dbReference>
<protein>
    <submittedName>
        <fullName evidence="2">Uncharacterized protein</fullName>
    </submittedName>
</protein>
<organism evidence="2 3">
    <name type="scientific">Sphingopyxis indica</name>
    <dbReference type="NCBI Taxonomy" id="436663"/>
    <lineage>
        <taxon>Bacteria</taxon>
        <taxon>Pseudomonadati</taxon>
        <taxon>Pseudomonadota</taxon>
        <taxon>Alphaproteobacteria</taxon>
        <taxon>Sphingomonadales</taxon>
        <taxon>Sphingomonadaceae</taxon>
        <taxon>Sphingopyxis</taxon>
    </lineage>
</organism>
<proteinExistence type="predicted"/>
<feature type="region of interest" description="Disordered" evidence="1">
    <location>
        <begin position="213"/>
        <end position="232"/>
    </location>
</feature>
<evidence type="ECO:0000256" key="1">
    <source>
        <dbReference type="SAM" id="MobiDB-lite"/>
    </source>
</evidence>
<evidence type="ECO:0000313" key="3">
    <source>
        <dbReference type="Proteomes" id="UP000198339"/>
    </source>
</evidence>
<accession>A0A239INQ8</accession>
<reference evidence="2 3" key="1">
    <citation type="submission" date="2017-06" db="EMBL/GenBank/DDBJ databases">
        <authorList>
            <person name="Kim H.J."/>
            <person name="Triplett B.A."/>
        </authorList>
    </citation>
    <scope>NUCLEOTIDE SEQUENCE [LARGE SCALE GENOMIC DNA]</scope>
    <source>
        <strain evidence="2 3">DS15</strain>
    </source>
</reference>
<name>A0A239INQ8_9SPHN</name>
<gene>
    <name evidence="2" type="ORF">SAMN06295955_10882</name>
</gene>
<dbReference type="OrthoDB" id="7474199at2"/>
<dbReference type="RefSeq" id="WP_141133974.1">
    <property type="nucleotide sequence ID" value="NZ_FZPA01000008.1"/>
</dbReference>
<evidence type="ECO:0000313" key="2">
    <source>
        <dbReference type="EMBL" id="SNS95177.1"/>
    </source>
</evidence>
<sequence length="232" mass="25124">MNQHDLMVSVLTAAGGESIESHTRPGYTGKIADILFPADDVIVEVKSLTTDRAASDETSEAVGEMFLRHTHMGAPVIFGTVTVKLHDLPPAIAMNTLRIAGKRVLAEAKAANAQLKATKAALGRPEAMGLLALITPPFRLDRHSIVALVGDAMRDNRCRSIDQLFLVETPLAAPEPYRRWANSFMSLHSRPDGDRSLPQHLAEAIGRAWGKITGQPAGRGNEEDYHRFGATS</sequence>